<dbReference type="AlphaFoldDB" id="A0AAD7ZPY4"/>
<reference evidence="2" key="1">
    <citation type="journal article" date="2023" name="IScience">
        <title>Live-bearing cockroach genome reveals convergent evolutionary mechanisms linked to viviparity in insects and beyond.</title>
        <authorList>
            <person name="Fouks B."/>
            <person name="Harrison M.C."/>
            <person name="Mikhailova A.A."/>
            <person name="Marchal E."/>
            <person name="English S."/>
            <person name="Carruthers M."/>
            <person name="Jennings E.C."/>
            <person name="Chiamaka E.L."/>
            <person name="Frigard R.A."/>
            <person name="Pippel M."/>
            <person name="Attardo G.M."/>
            <person name="Benoit J.B."/>
            <person name="Bornberg-Bauer E."/>
            <person name="Tobe S.S."/>
        </authorList>
    </citation>
    <scope>NUCLEOTIDE SEQUENCE</scope>
    <source>
        <strain evidence="2">Stay&amp;Tobe</strain>
    </source>
</reference>
<keyword evidence="1" id="KW-1133">Transmembrane helix</keyword>
<organism evidence="2 3">
    <name type="scientific">Diploptera punctata</name>
    <name type="common">Pacific beetle cockroach</name>
    <dbReference type="NCBI Taxonomy" id="6984"/>
    <lineage>
        <taxon>Eukaryota</taxon>
        <taxon>Metazoa</taxon>
        <taxon>Ecdysozoa</taxon>
        <taxon>Arthropoda</taxon>
        <taxon>Hexapoda</taxon>
        <taxon>Insecta</taxon>
        <taxon>Pterygota</taxon>
        <taxon>Neoptera</taxon>
        <taxon>Polyneoptera</taxon>
        <taxon>Dictyoptera</taxon>
        <taxon>Blattodea</taxon>
        <taxon>Blaberoidea</taxon>
        <taxon>Blaberidae</taxon>
        <taxon>Diplopterinae</taxon>
        <taxon>Diploptera</taxon>
    </lineage>
</organism>
<gene>
    <name evidence="2" type="ORF">L9F63_020887</name>
</gene>
<feature type="non-terminal residue" evidence="2">
    <location>
        <position position="55"/>
    </location>
</feature>
<reference evidence="2" key="2">
    <citation type="submission" date="2023-05" db="EMBL/GenBank/DDBJ databases">
        <authorList>
            <person name="Fouks B."/>
        </authorList>
    </citation>
    <scope>NUCLEOTIDE SEQUENCE</scope>
    <source>
        <strain evidence="2">Stay&amp;Tobe</strain>
        <tissue evidence="2">Testes</tissue>
    </source>
</reference>
<evidence type="ECO:0000256" key="1">
    <source>
        <dbReference type="SAM" id="Phobius"/>
    </source>
</evidence>
<accession>A0AAD7ZPY4</accession>
<dbReference type="EMBL" id="JASPKZ010007358">
    <property type="protein sequence ID" value="KAJ9584769.1"/>
    <property type="molecule type" value="Genomic_DNA"/>
</dbReference>
<feature type="transmembrane region" description="Helical" evidence="1">
    <location>
        <begin position="6"/>
        <end position="25"/>
    </location>
</feature>
<dbReference type="Proteomes" id="UP001233999">
    <property type="component" value="Unassembled WGS sequence"/>
</dbReference>
<keyword evidence="1" id="KW-0812">Transmembrane</keyword>
<evidence type="ECO:0000313" key="2">
    <source>
        <dbReference type="EMBL" id="KAJ9584769.1"/>
    </source>
</evidence>
<keyword evidence="3" id="KW-1185">Reference proteome</keyword>
<name>A0AAD7ZPY4_DIPPU</name>
<sequence length="55" mass="6374">FTRELLYLTELYILVLFSIVSGVGGDKNAVLYANGDEFDLLLLFQFSVLEWYYSD</sequence>
<feature type="non-terminal residue" evidence="2">
    <location>
        <position position="1"/>
    </location>
</feature>
<keyword evidence="1" id="KW-0472">Membrane</keyword>
<protein>
    <submittedName>
        <fullName evidence="2">Uncharacterized protein</fullName>
    </submittedName>
</protein>
<evidence type="ECO:0000313" key="3">
    <source>
        <dbReference type="Proteomes" id="UP001233999"/>
    </source>
</evidence>
<comment type="caution">
    <text evidence="2">The sequence shown here is derived from an EMBL/GenBank/DDBJ whole genome shotgun (WGS) entry which is preliminary data.</text>
</comment>
<proteinExistence type="predicted"/>